<name>A0AAW1QTE1_9CHLO</name>
<reference evidence="2 3" key="1">
    <citation type="journal article" date="2024" name="Nat. Commun.">
        <title>Phylogenomics reveals the evolutionary origins of lichenization in chlorophyte algae.</title>
        <authorList>
            <person name="Puginier C."/>
            <person name="Libourel C."/>
            <person name="Otte J."/>
            <person name="Skaloud P."/>
            <person name="Haon M."/>
            <person name="Grisel S."/>
            <person name="Petersen M."/>
            <person name="Berrin J.G."/>
            <person name="Delaux P.M."/>
            <person name="Dal Grande F."/>
            <person name="Keller J."/>
        </authorList>
    </citation>
    <scope>NUCLEOTIDE SEQUENCE [LARGE SCALE GENOMIC DNA]</scope>
    <source>
        <strain evidence="2 3">SAG 2043</strain>
    </source>
</reference>
<dbReference type="EMBL" id="JALJOR010000002">
    <property type="protein sequence ID" value="KAK9824421.1"/>
    <property type="molecule type" value="Genomic_DNA"/>
</dbReference>
<feature type="region of interest" description="Disordered" evidence="1">
    <location>
        <begin position="206"/>
        <end position="243"/>
    </location>
</feature>
<dbReference type="AlphaFoldDB" id="A0AAW1QTE1"/>
<sequence length="243" mass="25760">MYGEHLARKRHGGNLGLGHSALRNLTTASYTGTDEPVYLPDFTMRDKQGRSRTKDDLGDGYVVLNLGSIVDPGLMDSNLARQSDLVDMTGGLPDGVALVPVFVVVEEVSPPKLGPVLQAGHPRTLGLCGCDSKKIHAAAKRFLDTSDEQAVHMVDPEALDAVLFIIAPDGEFLSAYGSDANLDTMAQDTADDKGGDKGANVTEKILRGEMGIPPRNDPNETLPPAYSGPPPLETRDAITVGGK</sequence>
<evidence type="ECO:0000256" key="1">
    <source>
        <dbReference type="SAM" id="MobiDB-lite"/>
    </source>
</evidence>
<dbReference type="SUPFAM" id="SSF52833">
    <property type="entry name" value="Thioredoxin-like"/>
    <property type="match status" value="1"/>
</dbReference>
<gene>
    <name evidence="2" type="ORF">WJX72_010139</name>
</gene>
<keyword evidence="3" id="KW-1185">Reference proteome</keyword>
<dbReference type="Gene3D" id="3.40.30.10">
    <property type="entry name" value="Glutaredoxin"/>
    <property type="match status" value="1"/>
</dbReference>
<accession>A0AAW1QTE1</accession>
<organism evidence="2 3">
    <name type="scientific">[Myrmecia] bisecta</name>
    <dbReference type="NCBI Taxonomy" id="41462"/>
    <lineage>
        <taxon>Eukaryota</taxon>
        <taxon>Viridiplantae</taxon>
        <taxon>Chlorophyta</taxon>
        <taxon>core chlorophytes</taxon>
        <taxon>Trebouxiophyceae</taxon>
        <taxon>Trebouxiales</taxon>
        <taxon>Trebouxiaceae</taxon>
        <taxon>Myrmecia</taxon>
    </lineage>
</organism>
<comment type="caution">
    <text evidence="2">The sequence shown here is derived from an EMBL/GenBank/DDBJ whole genome shotgun (WGS) entry which is preliminary data.</text>
</comment>
<dbReference type="InterPro" id="IPR036249">
    <property type="entry name" value="Thioredoxin-like_sf"/>
</dbReference>
<evidence type="ECO:0000313" key="2">
    <source>
        <dbReference type="EMBL" id="KAK9824421.1"/>
    </source>
</evidence>
<evidence type="ECO:0000313" key="3">
    <source>
        <dbReference type="Proteomes" id="UP001489004"/>
    </source>
</evidence>
<dbReference type="Proteomes" id="UP001489004">
    <property type="component" value="Unassembled WGS sequence"/>
</dbReference>
<protein>
    <submittedName>
        <fullName evidence="2">Uncharacterized protein</fullName>
    </submittedName>
</protein>
<proteinExistence type="predicted"/>